<feature type="compositionally biased region" description="Polar residues" evidence="1">
    <location>
        <begin position="354"/>
        <end position="364"/>
    </location>
</feature>
<feature type="region of interest" description="Disordered" evidence="1">
    <location>
        <begin position="76"/>
        <end position="126"/>
    </location>
</feature>
<dbReference type="Proteomes" id="UP001202328">
    <property type="component" value="Unassembled WGS sequence"/>
</dbReference>
<feature type="region of interest" description="Disordered" evidence="1">
    <location>
        <begin position="354"/>
        <end position="382"/>
    </location>
</feature>
<dbReference type="PANTHER" id="PTHR33416:SF17">
    <property type="entry name" value="PROTEIN KAKU4"/>
    <property type="match status" value="1"/>
</dbReference>
<feature type="compositionally biased region" description="Acidic residues" evidence="1">
    <location>
        <begin position="90"/>
        <end position="110"/>
    </location>
</feature>
<reference evidence="2" key="1">
    <citation type="submission" date="2022-04" db="EMBL/GenBank/DDBJ databases">
        <title>A functionally conserved STORR gene fusion in Papaver species that diverged 16.8 million years ago.</title>
        <authorList>
            <person name="Catania T."/>
        </authorList>
    </citation>
    <scope>NUCLEOTIDE SEQUENCE</scope>
    <source>
        <strain evidence="2">S-188037</strain>
    </source>
</reference>
<evidence type="ECO:0000313" key="2">
    <source>
        <dbReference type="EMBL" id="KAI3932605.1"/>
    </source>
</evidence>
<feature type="compositionally biased region" description="Basic and acidic residues" evidence="1">
    <location>
        <begin position="365"/>
        <end position="381"/>
    </location>
</feature>
<feature type="region of interest" description="Disordered" evidence="1">
    <location>
        <begin position="1"/>
        <end position="54"/>
    </location>
</feature>
<evidence type="ECO:0000256" key="1">
    <source>
        <dbReference type="SAM" id="MobiDB-lite"/>
    </source>
</evidence>
<protein>
    <recommendedName>
        <fullName evidence="4">Protein KAKU4-like</fullName>
    </recommendedName>
</protein>
<sequence>MASFFRVRRNSDNESVGGKMSRGRRIVNYSLYARPSPAPAASSSSPSTEDTKNSWFSGFVVPASRMIANGAGKIASSVFGSQDSPSSSDNDSDDEDDEDIDSIDESDSDDNNDHISQGSDGINQNTIESHGTKFLERQPLAVMQRSESKLQIERLLMQETFSRDECNRLTKIIQSRVVECHASREGGNGSRGAAQFGEEARKSNSFLGYGVDSLSSGPLALHYAAIMESKKWLEEKKSESSPKLENSPLALTASPSNKYINVTEGEVGSPVLMAKTYMRSRLPWASPSSSHVGFRTPSPIRMPLVKEETPISDRSVFSSKFTRRSPLANNSQEILAELRRVRLKSEEAMLLSDSSIHIQPSASESGHKDGHTASRDGEHSNVELTTKSIDSAAMLMENDGLAIETTSSVPAVILSNENQDLEDPRLKELVEETARVNNTSEVMEAEYRDDSKLPGGLSPLKEINGTTERVTANGAPPLASSLSAGLNVGPENEGSSESRLGIGLMPLEEETCEPLSKASVEIPSDDDEEIDSGATGPDTSSSWHLIENEPTSRKLNRTLVGKQPQEEKKIGKYSRRGRGRGKSQA</sequence>
<name>A0AAD4XPC7_9MAGN</name>
<organism evidence="2 3">
    <name type="scientific">Papaver atlanticum</name>
    <dbReference type="NCBI Taxonomy" id="357466"/>
    <lineage>
        <taxon>Eukaryota</taxon>
        <taxon>Viridiplantae</taxon>
        <taxon>Streptophyta</taxon>
        <taxon>Embryophyta</taxon>
        <taxon>Tracheophyta</taxon>
        <taxon>Spermatophyta</taxon>
        <taxon>Magnoliopsida</taxon>
        <taxon>Ranunculales</taxon>
        <taxon>Papaveraceae</taxon>
        <taxon>Papaveroideae</taxon>
        <taxon>Papaver</taxon>
    </lineage>
</organism>
<feature type="compositionally biased region" description="Polar residues" evidence="1">
    <location>
        <begin position="117"/>
        <end position="126"/>
    </location>
</feature>
<feature type="region of interest" description="Disordered" evidence="1">
    <location>
        <begin position="470"/>
        <end position="585"/>
    </location>
</feature>
<keyword evidence="3" id="KW-1185">Reference proteome</keyword>
<evidence type="ECO:0008006" key="4">
    <source>
        <dbReference type="Google" id="ProtNLM"/>
    </source>
</evidence>
<accession>A0AAD4XPC7</accession>
<dbReference type="EMBL" id="JAJJMB010006998">
    <property type="protein sequence ID" value="KAI3932605.1"/>
    <property type="molecule type" value="Genomic_DNA"/>
</dbReference>
<feature type="compositionally biased region" description="Basic residues" evidence="1">
    <location>
        <begin position="571"/>
        <end position="585"/>
    </location>
</feature>
<dbReference type="AlphaFoldDB" id="A0AAD4XPC7"/>
<comment type="caution">
    <text evidence="2">The sequence shown here is derived from an EMBL/GenBank/DDBJ whole genome shotgun (WGS) entry which is preliminary data.</text>
</comment>
<evidence type="ECO:0000313" key="3">
    <source>
        <dbReference type="Proteomes" id="UP001202328"/>
    </source>
</evidence>
<dbReference type="GO" id="GO:0071763">
    <property type="term" value="P:nuclear membrane organization"/>
    <property type="evidence" value="ECO:0007669"/>
    <property type="project" value="TreeGrafter"/>
</dbReference>
<gene>
    <name evidence="2" type="ORF">MKW98_012576</name>
</gene>
<dbReference type="PANTHER" id="PTHR33416">
    <property type="entry name" value="NUCLEAR PORE COMPLEX PROTEIN NUP1"/>
    <property type="match status" value="1"/>
</dbReference>
<proteinExistence type="predicted"/>
<dbReference type="GO" id="GO:0005635">
    <property type="term" value="C:nuclear envelope"/>
    <property type="evidence" value="ECO:0007669"/>
    <property type="project" value="TreeGrafter"/>
</dbReference>